<dbReference type="Pfam" id="PF02183">
    <property type="entry name" value="HALZ"/>
    <property type="match status" value="1"/>
</dbReference>
<dbReference type="SMART" id="SM00389">
    <property type="entry name" value="HOX"/>
    <property type="match status" value="1"/>
</dbReference>
<dbReference type="Pfam" id="PF00046">
    <property type="entry name" value="Homeodomain"/>
    <property type="match status" value="1"/>
</dbReference>
<dbReference type="SUPFAM" id="SSF46689">
    <property type="entry name" value="Homeodomain-like"/>
    <property type="match status" value="1"/>
</dbReference>
<keyword evidence="10" id="KW-0175">Coiled coil</keyword>
<dbReference type="PANTHER" id="PTHR45714">
    <property type="entry name" value="HOMEOBOX-LEUCINE ZIPPER PROTEIN HAT14"/>
    <property type="match status" value="1"/>
</dbReference>
<comment type="caution">
    <text evidence="12">The sequence shown here is derived from an EMBL/GenBank/DDBJ whole genome shotgun (WGS) entry which is preliminary data.</text>
</comment>
<dbReference type="GO" id="GO:0000981">
    <property type="term" value="F:DNA-binding transcription factor activity, RNA polymerase II-specific"/>
    <property type="evidence" value="ECO:0007669"/>
    <property type="project" value="InterPro"/>
</dbReference>
<evidence type="ECO:0000256" key="5">
    <source>
        <dbReference type="ARBA" id="ARBA00023155"/>
    </source>
</evidence>
<sequence length="244" mass="28085">MGGDREEETCDIGLSLRLGSGGFIPRSTDEIKRKAPSRVQLNLLFPLNPKEEMVDDRRGRNDGDRWGSKTVKLSDQQEHARIVVRDNASVDSNSDKYDHTSTRKKLRLTKEQANLLETSFKQHNTLNMMQKQELAERLDLRPRQVEVWFQNRRARTKLKKTEVDCEMLKKCVESLREENRMLKRELQGLKAVKLGPSSSPFYPHHHLPKNAAALTMCPKCANKTSSEDNKNRTLTLFNDIGNKI</sequence>
<dbReference type="GO" id="GO:0005634">
    <property type="term" value="C:nucleus"/>
    <property type="evidence" value="ECO:0007669"/>
    <property type="project" value="UniProtKB-SubCell"/>
</dbReference>
<organism evidence="12 13">
    <name type="scientific">Papaver nudicaule</name>
    <name type="common">Iceland poppy</name>
    <dbReference type="NCBI Taxonomy" id="74823"/>
    <lineage>
        <taxon>Eukaryota</taxon>
        <taxon>Viridiplantae</taxon>
        <taxon>Streptophyta</taxon>
        <taxon>Embryophyta</taxon>
        <taxon>Tracheophyta</taxon>
        <taxon>Spermatophyta</taxon>
        <taxon>Magnoliopsida</taxon>
        <taxon>Ranunculales</taxon>
        <taxon>Papaveraceae</taxon>
        <taxon>Papaveroideae</taxon>
        <taxon>Papaver</taxon>
    </lineage>
</organism>
<keyword evidence="6" id="KW-0804">Transcription</keyword>
<keyword evidence="13" id="KW-1185">Reference proteome</keyword>
<evidence type="ECO:0000256" key="3">
    <source>
        <dbReference type="ARBA" id="ARBA00023015"/>
    </source>
</evidence>
<dbReference type="InterPro" id="IPR009057">
    <property type="entry name" value="Homeodomain-like_sf"/>
</dbReference>
<evidence type="ECO:0000259" key="11">
    <source>
        <dbReference type="PROSITE" id="PS50071"/>
    </source>
</evidence>
<dbReference type="GO" id="GO:0043565">
    <property type="term" value="F:sequence-specific DNA binding"/>
    <property type="evidence" value="ECO:0007669"/>
    <property type="project" value="InterPro"/>
</dbReference>
<feature type="DNA-binding region" description="Homeobox" evidence="8">
    <location>
        <begin position="101"/>
        <end position="160"/>
    </location>
</feature>
<evidence type="ECO:0000256" key="10">
    <source>
        <dbReference type="SAM" id="Coils"/>
    </source>
</evidence>
<dbReference type="PROSITE" id="PS50071">
    <property type="entry name" value="HOMEOBOX_2"/>
    <property type="match status" value="1"/>
</dbReference>
<proteinExistence type="inferred from homology"/>
<dbReference type="PANTHER" id="PTHR45714:SF72">
    <property type="entry name" value="HOMEOBOX-LEUCINE ZIPPER PROTEIN HOX26-RELATED"/>
    <property type="match status" value="1"/>
</dbReference>
<protein>
    <recommendedName>
        <fullName evidence="11">Homeobox domain-containing protein</fullName>
    </recommendedName>
</protein>
<accession>A0AA41SK79</accession>
<dbReference type="AlphaFoldDB" id="A0AA41SK79"/>
<keyword evidence="5 8" id="KW-0371">Homeobox</keyword>
<feature type="domain" description="Homeobox" evidence="11">
    <location>
        <begin position="99"/>
        <end position="159"/>
    </location>
</feature>
<dbReference type="InterPro" id="IPR003106">
    <property type="entry name" value="Leu_zip_homeo"/>
</dbReference>
<comment type="subcellular location">
    <subcellularLocation>
        <location evidence="1 8 9">Nucleus</location>
    </subcellularLocation>
</comment>
<dbReference type="Proteomes" id="UP001177140">
    <property type="component" value="Unassembled WGS sequence"/>
</dbReference>
<feature type="coiled-coil region" evidence="10">
    <location>
        <begin position="158"/>
        <end position="192"/>
    </location>
</feature>
<name>A0AA41SK79_PAPNU</name>
<dbReference type="InterPro" id="IPR017970">
    <property type="entry name" value="Homeobox_CS"/>
</dbReference>
<dbReference type="CDD" id="cd00086">
    <property type="entry name" value="homeodomain"/>
    <property type="match status" value="1"/>
</dbReference>
<keyword evidence="3" id="KW-0805">Transcription regulation</keyword>
<evidence type="ECO:0000313" key="13">
    <source>
        <dbReference type="Proteomes" id="UP001177140"/>
    </source>
</evidence>
<evidence type="ECO:0000256" key="6">
    <source>
        <dbReference type="ARBA" id="ARBA00023163"/>
    </source>
</evidence>
<evidence type="ECO:0000256" key="7">
    <source>
        <dbReference type="ARBA" id="ARBA00023242"/>
    </source>
</evidence>
<evidence type="ECO:0000256" key="2">
    <source>
        <dbReference type="ARBA" id="ARBA00006074"/>
    </source>
</evidence>
<evidence type="ECO:0000256" key="4">
    <source>
        <dbReference type="ARBA" id="ARBA00023125"/>
    </source>
</evidence>
<reference evidence="12" key="1">
    <citation type="submission" date="2022-03" db="EMBL/GenBank/DDBJ databases">
        <title>A functionally conserved STORR gene fusion in Papaver species that diverged 16.8 million years ago.</title>
        <authorList>
            <person name="Catania T."/>
        </authorList>
    </citation>
    <scope>NUCLEOTIDE SEQUENCE</scope>
    <source>
        <strain evidence="12">S-191538</strain>
    </source>
</reference>
<dbReference type="EMBL" id="JAJJMA010180983">
    <property type="protein sequence ID" value="MCL7037591.1"/>
    <property type="molecule type" value="Genomic_DNA"/>
</dbReference>
<comment type="similarity">
    <text evidence="2">Belongs to the HD-ZIP homeobox family. Class II subfamily.</text>
</comment>
<dbReference type="InterPro" id="IPR001356">
    <property type="entry name" value="HD"/>
</dbReference>
<dbReference type="InterPro" id="IPR050762">
    <property type="entry name" value="HD-ZIP_Homeobox_LZ_Class_II"/>
</dbReference>
<keyword evidence="7 8" id="KW-0539">Nucleus</keyword>
<evidence type="ECO:0000256" key="1">
    <source>
        <dbReference type="ARBA" id="ARBA00004123"/>
    </source>
</evidence>
<dbReference type="PROSITE" id="PS00027">
    <property type="entry name" value="HOMEOBOX_1"/>
    <property type="match status" value="1"/>
</dbReference>
<evidence type="ECO:0000313" key="12">
    <source>
        <dbReference type="EMBL" id="MCL7037591.1"/>
    </source>
</evidence>
<gene>
    <name evidence="12" type="ORF">MKW94_020726</name>
</gene>
<evidence type="ECO:0000256" key="8">
    <source>
        <dbReference type="PROSITE-ProRule" id="PRU00108"/>
    </source>
</evidence>
<keyword evidence="4 8" id="KW-0238">DNA-binding</keyword>
<dbReference type="Gene3D" id="1.10.10.60">
    <property type="entry name" value="Homeodomain-like"/>
    <property type="match status" value="1"/>
</dbReference>
<dbReference type="SMART" id="SM00340">
    <property type="entry name" value="HALZ"/>
    <property type="match status" value="1"/>
</dbReference>
<evidence type="ECO:0000256" key="9">
    <source>
        <dbReference type="RuleBase" id="RU000682"/>
    </source>
</evidence>